<dbReference type="GeneID" id="28815074"/>
<gene>
    <name evidence="3" type="ORF">LY89DRAFT_145554</name>
</gene>
<dbReference type="InterPro" id="IPR045518">
    <property type="entry name" value="2EXR"/>
</dbReference>
<dbReference type="AlphaFoldDB" id="A0A194X0F8"/>
<feature type="domain" description="2EXR" evidence="2">
    <location>
        <begin position="20"/>
        <end position="120"/>
    </location>
</feature>
<keyword evidence="4" id="KW-1185">Reference proteome</keyword>
<reference evidence="3 4" key="1">
    <citation type="submission" date="2015-10" db="EMBL/GenBank/DDBJ databases">
        <title>Full genome of DAOMC 229536 Phialocephala scopiformis, a fungal endophyte of spruce producing the potent anti-insectan compound rugulosin.</title>
        <authorList>
            <consortium name="DOE Joint Genome Institute"/>
            <person name="Walker A.K."/>
            <person name="Frasz S.L."/>
            <person name="Seifert K.A."/>
            <person name="Miller J.D."/>
            <person name="Mondo S.J."/>
            <person name="Labutti K."/>
            <person name="Lipzen A."/>
            <person name="Dockter R."/>
            <person name="Kennedy M."/>
            <person name="Grigoriev I.V."/>
            <person name="Spatafora J.W."/>
        </authorList>
    </citation>
    <scope>NUCLEOTIDE SEQUENCE [LARGE SCALE GENOMIC DNA]</scope>
    <source>
        <strain evidence="3 4">CBS 120377</strain>
    </source>
</reference>
<sequence>MASQLASSPHSSSPPQRETFHPFAHLPAELRLKIWHQVLHITRPTPITITFAPRRSAVSSIEAPPGGDKPQMWEADDTILHRGKPIPVILHVSHESRTVGLERYVMGFDVSEELRALPFNHCWKRVE</sequence>
<evidence type="ECO:0000313" key="4">
    <source>
        <dbReference type="Proteomes" id="UP000070700"/>
    </source>
</evidence>
<evidence type="ECO:0000259" key="2">
    <source>
        <dbReference type="Pfam" id="PF20150"/>
    </source>
</evidence>
<dbReference type="InParanoid" id="A0A194X0F8"/>
<dbReference type="PANTHER" id="PTHR35910">
    <property type="entry name" value="2EXR DOMAIN-CONTAINING PROTEIN"/>
    <property type="match status" value="1"/>
</dbReference>
<dbReference type="Pfam" id="PF20150">
    <property type="entry name" value="2EXR"/>
    <property type="match status" value="1"/>
</dbReference>
<protein>
    <recommendedName>
        <fullName evidence="2">2EXR domain-containing protein</fullName>
    </recommendedName>
</protein>
<evidence type="ECO:0000313" key="3">
    <source>
        <dbReference type="EMBL" id="KUJ13686.1"/>
    </source>
</evidence>
<organism evidence="3 4">
    <name type="scientific">Mollisia scopiformis</name>
    <name type="common">Conifer needle endophyte fungus</name>
    <name type="synonym">Phialocephala scopiformis</name>
    <dbReference type="NCBI Taxonomy" id="149040"/>
    <lineage>
        <taxon>Eukaryota</taxon>
        <taxon>Fungi</taxon>
        <taxon>Dikarya</taxon>
        <taxon>Ascomycota</taxon>
        <taxon>Pezizomycotina</taxon>
        <taxon>Leotiomycetes</taxon>
        <taxon>Helotiales</taxon>
        <taxon>Mollisiaceae</taxon>
        <taxon>Mollisia</taxon>
    </lineage>
</organism>
<accession>A0A194X0F8</accession>
<proteinExistence type="predicted"/>
<name>A0A194X0F8_MOLSC</name>
<dbReference type="KEGG" id="psco:LY89DRAFT_145554"/>
<dbReference type="OrthoDB" id="3473305at2759"/>
<feature type="region of interest" description="Disordered" evidence="1">
    <location>
        <begin position="1"/>
        <end position="20"/>
    </location>
</feature>
<evidence type="ECO:0000256" key="1">
    <source>
        <dbReference type="SAM" id="MobiDB-lite"/>
    </source>
</evidence>
<dbReference type="PANTHER" id="PTHR35910:SF1">
    <property type="entry name" value="2EXR DOMAIN-CONTAINING PROTEIN"/>
    <property type="match status" value="1"/>
</dbReference>
<dbReference type="RefSeq" id="XP_018068041.1">
    <property type="nucleotide sequence ID" value="XM_018205348.1"/>
</dbReference>
<dbReference type="Proteomes" id="UP000070700">
    <property type="component" value="Unassembled WGS sequence"/>
</dbReference>
<dbReference type="EMBL" id="KQ947421">
    <property type="protein sequence ID" value="KUJ13686.1"/>
    <property type="molecule type" value="Genomic_DNA"/>
</dbReference>